<organism evidence="2 3">
    <name type="scientific">Flavobacterium anhuiense</name>
    <dbReference type="NCBI Taxonomy" id="459526"/>
    <lineage>
        <taxon>Bacteria</taxon>
        <taxon>Pseudomonadati</taxon>
        <taxon>Bacteroidota</taxon>
        <taxon>Flavobacteriia</taxon>
        <taxon>Flavobacteriales</taxon>
        <taxon>Flavobacteriaceae</taxon>
        <taxon>Flavobacterium</taxon>
    </lineage>
</organism>
<evidence type="ECO:0000313" key="2">
    <source>
        <dbReference type="EMBL" id="RYJ38510.1"/>
    </source>
</evidence>
<gene>
    <name evidence="2" type="ORF">NU08_2487</name>
</gene>
<comment type="caution">
    <text evidence="2">The sequence shown here is derived from an EMBL/GenBank/DDBJ whole genome shotgun (WGS) entry which is preliminary data.</text>
</comment>
<protein>
    <recommendedName>
        <fullName evidence="4">Lipoprotein</fullName>
    </recommendedName>
</protein>
<dbReference type="PROSITE" id="PS51257">
    <property type="entry name" value="PROKAR_LIPOPROTEIN"/>
    <property type="match status" value="1"/>
</dbReference>
<dbReference type="Proteomes" id="UP000290433">
    <property type="component" value="Unassembled WGS sequence"/>
</dbReference>
<dbReference type="EMBL" id="JUIV01000008">
    <property type="protein sequence ID" value="RYJ38510.1"/>
    <property type="molecule type" value="Genomic_DNA"/>
</dbReference>
<evidence type="ECO:0008006" key="4">
    <source>
        <dbReference type="Google" id="ProtNLM"/>
    </source>
</evidence>
<keyword evidence="1" id="KW-0175">Coiled coil</keyword>
<evidence type="ECO:0000256" key="1">
    <source>
        <dbReference type="SAM" id="Coils"/>
    </source>
</evidence>
<proteinExistence type="predicted"/>
<dbReference type="OrthoDB" id="7054664at2"/>
<sequence>MRNIILAISIALFVSCKQQNNEELKNVNKKIKEKNIEMKNTDEILISGLNLDKMSFFGEKLEMKKYRYNDTYIENIKIVDLLNKEYRESFFKYLANSVVDSDDEFKATYFSKLLLGRIIQLKDTNSFYLLTESSKNPSISYNGIEMISEYVFDDLLENGIFYIKESSKYNDITIIEYILKDITPRYIKNEAEIKDPTRMCACDDLEKGVILLSKDTLDSEPTLKKFKDKFKSEKIIEINCSPSFENGWKNTTNEYYDVKLFIDKKIESKLDLKEKIFYKVKILPILKDYLIK</sequence>
<accession>A0A444VY25</accession>
<dbReference type="AlphaFoldDB" id="A0A444VY25"/>
<evidence type="ECO:0000313" key="3">
    <source>
        <dbReference type="Proteomes" id="UP000290433"/>
    </source>
</evidence>
<name>A0A444VY25_9FLAO</name>
<dbReference type="RefSeq" id="WP_119789717.1">
    <property type="nucleotide sequence ID" value="NZ_CP023642.1"/>
</dbReference>
<reference evidence="2 3" key="1">
    <citation type="submission" date="2014-12" db="EMBL/GenBank/DDBJ databases">
        <title>Genome sequence of Flavobacterium anhuiense RCM74.</title>
        <authorList>
            <person name="Kim J.F."/>
            <person name="Song J.Y."/>
            <person name="Kwak M.-J."/>
            <person name="Lee S.-W."/>
        </authorList>
    </citation>
    <scope>NUCLEOTIDE SEQUENCE [LARGE SCALE GENOMIC DNA]</scope>
    <source>
        <strain evidence="2 3">RCM74</strain>
    </source>
</reference>
<feature type="coiled-coil region" evidence="1">
    <location>
        <begin position="14"/>
        <end position="44"/>
    </location>
</feature>